<organism evidence="2 3">
    <name type="scientific">Microbacterium foliorum</name>
    <dbReference type="NCBI Taxonomy" id="104336"/>
    <lineage>
        <taxon>Bacteria</taxon>
        <taxon>Bacillati</taxon>
        <taxon>Actinomycetota</taxon>
        <taxon>Actinomycetes</taxon>
        <taxon>Micrococcales</taxon>
        <taxon>Microbacteriaceae</taxon>
        <taxon>Microbacterium</taxon>
    </lineage>
</organism>
<keyword evidence="3" id="KW-1185">Reference proteome</keyword>
<evidence type="ECO:0000313" key="2">
    <source>
        <dbReference type="EMBL" id="MDR6143332.1"/>
    </source>
</evidence>
<name>A0ABU1HTG9_9MICO</name>
<sequence length="319" mass="33111">MNGVDGLLADARRRTRRETSIAWILAVVLLLILAGAFSAAGVLPAVAAGSTTASTTALSTTAEPVDRAVAPASGGGSQSGDVIAEATWDGPATHLDWSGRGYSTAESSFVGSRIAAPGDRTRRTLMLTNSGPARAGLTVSLRLDESVPGGARNPGLADEVELFWSVGGVEGRQRFSALAEEMTGTVDIAEVRVAQGETVAVEIGFEIPAATASQRNEGQESTELAFDVVSTMSGEVDEQPTRLAATGASSLLLFGIAAALLLLVGLLLVAGRRRRCDDCSRTIGQDESWVDLTEPDRGRRRVCPDCALRGTTAAGTPHH</sequence>
<evidence type="ECO:0000313" key="3">
    <source>
        <dbReference type="Proteomes" id="UP001249291"/>
    </source>
</evidence>
<dbReference type="EMBL" id="JAVIZQ010000001">
    <property type="protein sequence ID" value="MDR6143332.1"/>
    <property type="molecule type" value="Genomic_DNA"/>
</dbReference>
<evidence type="ECO:0000256" key="1">
    <source>
        <dbReference type="SAM" id="Phobius"/>
    </source>
</evidence>
<keyword evidence="1" id="KW-1133">Transmembrane helix</keyword>
<keyword evidence="1" id="KW-0472">Membrane</keyword>
<feature type="transmembrane region" description="Helical" evidence="1">
    <location>
        <begin position="251"/>
        <end position="271"/>
    </location>
</feature>
<evidence type="ECO:0008006" key="4">
    <source>
        <dbReference type="Google" id="ProtNLM"/>
    </source>
</evidence>
<comment type="caution">
    <text evidence="2">The sequence shown here is derived from an EMBL/GenBank/DDBJ whole genome shotgun (WGS) entry which is preliminary data.</text>
</comment>
<feature type="transmembrane region" description="Helical" evidence="1">
    <location>
        <begin position="21"/>
        <end position="46"/>
    </location>
</feature>
<keyword evidence="1" id="KW-0812">Transmembrane</keyword>
<dbReference type="Proteomes" id="UP001249291">
    <property type="component" value="Unassembled WGS sequence"/>
</dbReference>
<accession>A0ABU1HTG9</accession>
<dbReference type="RefSeq" id="WP_309692264.1">
    <property type="nucleotide sequence ID" value="NZ_JAVIZQ010000001.1"/>
</dbReference>
<gene>
    <name evidence="2" type="ORF">QE375_002886</name>
</gene>
<reference evidence="2 3" key="1">
    <citation type="submission" date="2023-08" db="EMBL/GenBank/DDBJ databases">
        <title>Functional and genomic diversity of the sorghum phyllosphere microbiome.</title>
        <authorList>
            <person name="Shade A."/>
        </authorList>
    </citation>
    <scope>NUCLEOTIDE SEQUENCE [LARGE SCALE GENOMIC DNA]</scope>
    <source>
        <strain evidence="2 3">SORGH_AS_0445</strain>
    </source>
</reference>
<protein>
    <recommendedName>
        <fullName evidence="4">LPXTG cell wall anchor domain-containing protein</fullName>
    </recommendedName>
</protein>
<proteinExistence type="predicted"/>